<dbReference type="RefSeq" id="WP_343872916.1">
    <property type="nucleotide sequence ID" value="NZ_BAAAIX010000013.1"/>
</dbReference>
<comment type="caution">
    <text evidence="5">The sequence shown here is derived from an EMBL/GenBank/DDBJ whole genome shotgun (WGS) entry which is preliminary data.</text>
</comment>
<dbReference type="InterPro" id="IPR023210">
    <property type="entry name" value="NADP_OxRdtase_dom"/>
</dbReference>
<evidence type="ECO:0000256" key="3">
    <source>
        <dbReference type="ARBA" id="ARBA00023002"/>
    </source>
</evidence>
<dbReference type="Pfam" id="PF00248">
    <property type="entry name" value="Aldo_ket_red"/>
    <property type="match status" value="1"/>
</dbReference>
<organism evidence="5 6">
    <name type="scientific">Luteococcus peritonei</name>
    <dbReference type="NCBI Taxonomy" id="88874"/>
    <lineage>
        <taxon>Bacteria</taxon>
        <taxon>Bacillati</taxon>
        <taxon>Actinomycetota</taxon>
        <taxon>Actinomycetes</taxon>
        <taxon>Propionibacteriales</taxon>
        <taxon>Propionibacteriaceae</taxon>
        <taxon>Luteococcus</taxon>
    </lineage>
</organism>
<evidence type="ECO:0000313" key="5">
    <source>
        <dbReference type="EMBL" id="MFD1889975.1"/>
    </source>
</evidence>
<gene>
    <name evidence="5" type="ORF">ACFSCS_07195</name>
</gene>
<dbReference type="InterPro" id="IPR020471">
    <property type="entry name" value="AKR"/>
</dbReference>
<dbReference type="PANTHER" id="PTHR43827:SF3">
    <property type="entry name" value="NADP-DEPENDENT OXIDOREDUCTASE DOMAIN-CONTAINING PROTEIN"/>
    <property type="match status" value="1"/>
</dbReference>
<dbReference type="SUPFAM" id="SSF51430">
    <property type="entry name" value="NAD(P)-linked oxidoreductase"/>
    <property type="match status" value="1"/>
</dbReference>
<dbReference type="PROSITE" id="PS00062">
    <property type="entry name" value="ALDOKETO_REDUCTASE_2"/>
    <property type="match status" value="1"/>
</dbReference>
<reference evidence="6" key="1">
    <citation type="journal article" date="2019" name="Int. J. Syst. Evol. Microbiol.">
        <title>The Global Catalogue of Microorganisms (GCM) 10K type strain sequencing project: providing services to taxonomists for standard genome sequencing and annotation.</title>
        <authorList>
            <consortium name="The Broad Institute Genomics Platform"/>
            <consortium name="The Broad Institute Genome Sequencing Center for Infectious Disease"/>
            <person name="Wu L."/>
            <person name="Ma J."/>
        </authorList>
    </citation>
    <scope>NUCLEOTIDE SEQUENCE [LARGE SCALE GENOMIC DNA]</scope>
    <source>
        <strain evidence="6">CAIM 431</strain>
    </source>
</reference>
<proteinExistence type="inferred from homology"/>
<feature type="domain" description="NADP-dependent oxidoreductase" evidence="4">
    <location>
        <begin position="18"/>
        <end position="259"/>
    </location>
</feature>
<name>A0ABW4RUP4_9ACTN</name>
<keyword evidence="2" id="KW-0521">NADP</keyword>
<dbReference type="InterPro" id="IPR018170">
    <property type="entry name" value="Aldo/ket_reductase_CS"/>
</dbReference>
<dbReference type="InterPro" id="IPR036812">
    <property type="entry name" value="NAD(P)_OxRdtase_dom_sf"/>
</dbReference>
<dbReference type="PANTHER" id="PTHR43827">
    <property type="entry name" value="2,5-DIKETO-D-GLUCONIC ACID REDUCTASE"/>
    <property type="match status" value="1"/>
</dbReference>
<dbReference type="Proteomes" id="UP001597326">
    <property type="component" value="Unassembled WGS sequence"/>
</dbReference>
<keyword evidence="6" id="KW-1185">Reference proteome</keyword>
<evidence type="ECO:0000259" key="4">
    <source>
        <dbReference type="Pfam" id="PF00248"/>
    </source>
</evidence>
<dbReference type="PRINTS" id="PR00069">
    <property type="entry name" value="ALDKETRDTASE"/>
</dbReference>
<evidence type="ECO:0000313" key="6">
    <source>
        <dbReference type="Proteomes" id="UP001597326"/>
    </source>
</evidence>
<accession>A0ABW4RUP4</accession>
<dbReference type="EMBL" id="JBHUFZ010000016">
    <property type="protein sequence ID" value="MFD1889975.1"/>
    <property type="molecule type" value="Genomic_DNA"/>
</dbReference>
<dbReference type="Gene3D" id="3.20.20.100">
    <property type="entry name" value="NADP-dependent oxidoreductase domain"/>
    <property type="match status" value="1"/>
</dbReference>
<evidence type="ECO:0000256" key="1">
    <source>
        <dbReference type="ARBA" id="ARBA00007905"/>
    </source>
</evidence>
<sequence>MTENGVTLSSGQFAPAVAFGTWALDEKQAPEAVAGAIQDGYRWIDTAQRYHNEVGVGEGIRCSGIAREELMVTSKLRGGDQGSFMCGLALQSSLANLGLDYLDVYMIHWPLPQRDLYVKTFKKMMKLRDQGLIRTLGVSNFTAEYIDRLADECGEMPAVNQVELHIGWNQDELRAQMAERGVAVQAWSPLSRGTGLLDDERLVSIAEAHDVSPGQVGLRWLWEKGVLSAPKASSPEHRRQNLDIFSFELTDEETAVLNAFEPAPIGADPRTYEEF</sequence>
<protein>
    <submittedName>
        <fullName evidence="5">Aldo/keto reductase</fullName>
    </submittedName>
</protein>
<keyword evidence="3" id="KW-0560">Oxidoreductase</keyword>
<evidence type="ECO:0000256" key="2">
    <source>
        <dbReference type="ARBA" id="ARBA00022857"/>
    </source>
</evidence>
<comment type="similarity">
    <text evidence="1">Belongs to the aldo/keto reductase family.</text>
</comment>
<dbReference type="PIRSF" id="PIRSF000097">
    <property type="entry name" value="AKR"/>
    <property type="match status" value="1"/>
</dbReference>